<feature type="non-terminal residue" evidence="2">
    <location>
        <position position="80"/>
    </location>
</feature>
<sequence length="80" mass="9046">QQDPSDEEWLWVNGVECNEGYWLIRKKENKWNVMSTRLYCGKRPPSCSTGSILDFSTGSQVTIILLGMYCACATLILIAL</sequence>
<comment type="caution">
    <text evidence="2">The sequence shown here is derived from an EMBL/GenBank/DDBJ whole genome shotgun (WGS) entry which is preliminary data.</text>
</comment>
<reference evidence="2" key="1">
    <citation type="submission" date="2023-10" db="EMBL/GenBank/DDBJ databases">
        <title>Genome assembly of Pristionchus species.</title>
        <authorList>
            <person name="Yoshida K."/>
            <person name="Sommer R.J."/>
        </authorList>
    </citation>
    <scope>NUCLEOTIDE SEQUENCE</scope>
    <source>
        <strain evidence="2">RS0144</strain>
    </source>
</reference>
<keyword evidence="3" id="KW-1185">Reference proteome</keyword>
<keyword evidence="1" id="KW-1133">Transmembrane helix</keyword>
<evidence type="ECO:0008006" key="4">
    <source>
        <dbReference type="Google" id="ProtNLM"/>
    </source>
</evidence>
<dbReference type="AlphaFoldDB" id="A0AAV5SFC5"/>
<accession>A0AAV5SFC5</accession>
<name>A0AAV5SFC5_9BILA</name>
<organism evidence="2 3">
    <name type="scientific">Pristionchus entomophagus</name>
    <dbReference type="NCBI Taxonomy" id="358040"/>
    <lineage>
        <taxon>Eukaryota</taxon>
        <taxon>Metazoa</taxon>
        <taxon>Ecdysozoa</taxon>
        <taxon>Nematoda</taxon>
        <taxon>Chromadorea</taxon>
        <taxon>Rhabditida</taxon>
        <taxon>Rhabditina</taxon>
        <taxon>Diplogasteromorpha</taxon>
        <taxon>Diplogasteroidea</taxon>
        <taxon>Neodiplogasteridae</taxon>
        <taxon>Pristionchus</taxon>
    </lineage>
</organism>
<proteinExistence type="predicted"/>
<dbReference type="EMBL" id="BTSX01000001">
    <property type="protein sequence ID" value="GMS79363.1"/>
    <property type="molecule type" value="Genomic_DNA"/>
</dbReference>
<feature type="transmembrane region" description="Helical" evidence="1">
    <location>
        <begin position="61"/>
        <end position="79"/>
    </location>
</feature>
<keyword evidence="1" id="KW-0472">Membrane</keyword>
<evidence type="ECO:0000313" key="3">
    <source>
        <dbReference type="Proteomes" id="UP001432027"/>
    </source>
</evidence>
<evidence type="ECO:0000256" key="1">
    <source>
        <dbReference type="SAM" id="Phobius"/>
    </source>
</evidence>
<evidence type="ECO:0000313" key="2">
    <source>
        <dbReference type="EMBL" id="GMS79363.1"/>
    </source>
</evidence>
<gene>
    <name evidence="2" type="ORF">PENTCL1PPCAC_1538</name>
</gene>
<dbReference type="Proteomes" id="UP001432027">
    <property type="component" value="Unassembled WGS sequence"/>
</dbReference>
<keyword evidence="1" id="KW-0812">Transmembrane</keyword>
<feature type="non-terminal residue" evidence="2">
    <location>
        <position position="1"/>
    </location>
</feature>
<protein>
    <recommendedName>
        <fullName evidence="4">C-type lectin</fullName>
    </recommendedName>
</protein>